<comment type="caution">
    <text evidence="1">The sequence shown here is derived from an EMBL/GenBank/DDBJ whole genome shotgun (WGS) entry which is preliminary data.</text>
</comment>
<organism evidence="1">
    <name type="scientific">marine sediment metagenome</name>
    <dbReference type="NCBI Taxonomy" id="412755"/>
    <lineage>
        <taxon>unclassified sequences</taxon>
        <taxon>metagenomes</taxon>
        <taxon>ecological metagenomes</taxon>
    </lineage>
</organism>
<evidence type="ECO:0000313" key="1">
    <source>
        <dbReference type="EMBL" id="GAF98120.1"/>
    </source>
</evidence>
<feature type="non-terminal residue" evidence="1">
    <location>
        <position position="133"/>
    </location>
</feature>
<sequence length="133" mass="14333">MIKPESTDLQASGRDIVKNTLRGDAPRVRAAFSSRSGTAVKPSLAPLIRKGRLTNAMATIIPAGLPINEKPAFSANFPVTLFLEITPSTAIPAAECGITTGKSIIPVIRRFSGKFLRANRYEKGTAKNERIRV</sequence>
<dbReference type="AlphaFoldDB" id="X0VC02"/>
<accession>X0VC02</accession>
<gene>
    <name evidence="1" type="ORF">S01H1_19986</name>
</gene>
<protein>
    <submittedName>
        <fullName evidence="1">Uncharacterized protein</fullName>
    </submittedName>
</protein>
<reference evidence="1" key="1">
    <citation type="journal article" date="2014" name="Front. Microbiol.">
        <title>High frequency of phylogenetically diverse reductive dehalogenase-homologous genes in deep subseafloor sedimentary metagenomes.</title>
        <authorList>
            <person name="Kawai M."/>
            <person name="Futagami T."/>
            <person name="Toyoda A."/>
            <person name="Takaki Y."/>
            <person name="Nishi S."/>
            <person name="Hori S."/>
            <person name="Arai W."/>
            <person name="Tsubouchi T."/>
            <person name="Morono Y."/>
            <person name="Uchiyama I."/>
            <person name="Ito T."/>
            <person name="Fujiyama A."/>
            <person name="Inagaki F."/>
            <person name="Takami H."/>
        </authorList>
    </citation>
    <scope>NUCLEOTIDE SEQUENCE</scope>
    <source>
        <strain evidence="1">Expedition CK06-06</strain>
    </source>
</reference>
<dbReference type="EMBL" id="BARS01010874">
    <property type="protein sequence ID" value="GAF98120.1"/>
    <property type="molecule type" value="Genomic_DNA"/>
</dbReference>
<proteinExistence type="predicted"/>
<name>X0VC02_9ZZZZ</name>